<reference evidence="2" key="2">
    <citation type="submission" date="2023-01" db="EMBL/GenBank/DDBJ databases">
        <authorList>
            <person name="Sun Q."/>
            <person name="Evtushenko L."/>
        </authorList>
    </citation>
    <scope>NUCLEOTIDE SEQUENCE</scope>
    <source>
        <strain evidence="2">VKM B-2555</strain>
    </source>
</reference>
<dbReference type="EMBL" id="BSFK01000005">
    <property type="protein sequence ID" value="GLK75546.1"/>
    <property type="molecule type" value="Genomic_DNA"/>
</dbReference>
<feature type="coiled-coil region" evidence="1">
    <location>
        <begin position="48"/>
        <end position="75"/>
    </location>
</feature>
<gene>
    <name evidence="2" type="ORF">GCM10008171_08000</name>
</gene>
<comment type="caution">
    <text evidence="2">The sequence shown here is derived from an EMBL/GenBank/DDBJ whole genome shotgun (WGS) entry which is preliminary data.</text>
</comment>
<evidence type="ECO:0008006" key="4">
    <source>
        <dbReference type="Google" id="ProtNLM"/>
    </source>
</evidence>
<evidence type="ECO:0000313" key="2">
    <source>
        <dbReference type="EMBL" id="GLK75546.1"/>
    </source>
</evidence>
<dbReference type="Pfam" id="PF04977">
    <property type="entry name" value="DivIC"/>
    <property type="match status" value="1"/>
</dbReference>
<accession>A0A9W6JFL7</accession>
<evidence type="ECO:0000313" key="3">
    <source>
        <dbReference type="Proteomes" id="UP001143364"/>
    </source>
</evidence>
<name>A0A9W6JFL7_9HYPH</name>
<reference evidence="2" key="1">
    <citation type="journal article" date="2014" name="Int. J. Syst. Evol. Microbiol.">
        <title>Complete genome sequence of Corynebacterium casei LMG S-19264T (=DSM 44701T), isolated from a smear-ripened cheese.</title>
        <authorList>
            <consortium name="US DOE Joint Genome Institute (JGI-PGF)"/>
            <person name="Walter F."/>
            <person name="Albersmeier A."/>
            <person name="Kalinowski J."/>
            <person name="Ruckert C."/>
        </authorList>
    </citation>
    <scope>NUCLEOTIDE SEQUENCE</scope>
    <source>
        <strain evidence="2">VKM B-2555</strain>
    </source>
</reference>
<dbReference type="AlphaFoldDB" id="A0A9W6JFL7"/>
<evidence type="ECO:0000256" key="1">
    <source>
        <dbReference type="SAM" id="Coils"/>
    </source>
</evidence>
<organism evidence="2 3">
    <name type="scientific">Methylopila jiangsuensis</name>
    <dbReference type="NCBI Taxonomy" id="586230"/>
    <lineage>
        <taxon>Bacteria</taxon>
        <taxon>Pseudomonadati</taxon>
        <taxon>Pseudomonadota</taxon>
        <taxon>Alphaproteobacteria</taxon>
        <taxon>Hyphomicrobiales</taxon>
        <taxon>Methylopilaceae</taxon>
        <taxon>Methylopila</taxon>
    </lineage>
</organism>
<proteinExistence type="predicted"/>
<dbReference type="InterPro" id="IPR007060">
    <property type="entry name" value="FtsL/DivIC"/>
</dbReference>
<keyword evidence="1" id="KW-0175">Coiled coil</keyword>
<dbReference type="Proteomes" id="UP001143364">
    <property type="component" value="Unassembled WGS sequence"/>
</dbReference>
<protein>
    <recommendedName>
        <fullName evidence="4">Septum formation initiator family protein</fullName>
    </recommendedName>
</protein>
<sequence>MKGHPLRMIVRTRWRTVAAHLALWLTATGAVAYFSQQAYVGAHGLVASREFEAEIAQLSAKLGDLKSTRASYEHRIELLSSDRLDPDLLDEQARVDLGWLNANDRVIQSR</sequence>
<keyword evidence="3" id="KW-1185">Reference proteome</keyword>